<protein>
    <submittedName>
        <fullName evidence="3">Uncharacterized protein</fullName>
    </submittedName>
</protein>
<organism evidence="2 3">
    <name type="scientific">Globodera rostochiensis</name>
    <name type="common">Golden nematode worm</name>
    <name type="synonym">Heterodera rostochiensis</name>
    <dbReference type="NCBI Taxonomy" id="31243"/>
    <lineage>
        <taxon>Eukaryota</taxon>
        <taxon>Metazoa</taxon>
        <taxon>Ecdysozoa</taxon>
        <taxon>Nematoda</taxon>
        <taxon>Chromadorea</taxon>
        <taxon>Rhabditida</taxon>
        <taxon>Tylenchina</taxon>
        <taxon>Tylenchomorpha</taxon>
        <taxon>Tylenchoidea</taxon>
        <taxon>Heteroderidae</taxon>
        <taxon>Heteroderinae</taxon>
        <taxon>Globodera</taxon>
    </lineage>
</organism>
<feature type="region of interest" description="Disordered" evidence="1">
    <location>
        <begin position="53"/>
        <end position="72"/>
    </location>
</feature>
<evidence type="ECO:0000313" key="3">
    <source>
        <dbReference type="WBParaSite" id="Gr19_v10_g13655.t1"/>
    </source>
</evidence>
<keyword evidence="2" id="KW-1185">Reference proteome</keyword>
<name>A0A914H2X9_GLORO</name>
<evidence type="ECO:0000313" key="2">
    <source>
        <dbReference type="Proteomes" id="UP000887572"/>
    </source>
</evidence>
<dbReference type="Proteomes" id="UP000887572">
    <property type="component" value="Unplaced"/>
</dbReference>
<dbReference type="WBParaSite" id="Gr19_v10_g13655.t1">
    <property type="protein sequence ID" value="Gr19_v10_g13655.t1"/>
    <property type="gene ID" value="Gr19_v10_g13655"/>
</dbReference>
<evidence type="ECO:0000256" key="1">
    <source>
        <dbReference type="SAM" id="MobiDB-lite"/>
    </source>
</evidence>
<feature type="compositionally biased region" description="Basic and acidic residues" evidence="1">
    <location>
        <begin position="62"/>
        <end position="72"/>
    </location>
</feature>
<reference evidence="3" key="1">
    <citation type="submission" date="2022-11" db="UniProtKB">
        <authorList>
            <consortium name="WormBaseParasite"/>
        </authorList>
    </citation>
    <scope>IDENTIFICATION</scope>
</reference>
<dbReference type="AlphaFoldDB" id="A0A914H2X9"/>
<proteinExistence type="predicted"/>
<accession>A0A914H2X9</accession>
<sequence>MRRALCRGTRLCHSRSAQQRDGIVPTTTMATAAADWRGQRKGRRRQSAVIAAAGPAPGGVGMDDKCAKGHTK</sequence>